<dbReference type="Gene3D" id="3.80.10.10">
    <property type="entry name" value="Ribonuclease Inhibitor"/>
    <property type="match status" value="1"/>
</dbReference>
<evidence type="ECO:0000256" key="1">
    <source>
        <dbReference type="SAM" id="Coils"/>
    </source>
</evidence>
<sequence length="654" mass="71080">MVQNSGHVPKELGDLENLRELYLHNNSLTGVIPTELANLSALSEFEFGNNGLKTFLRRGDKLTGGPAKGEGLDSWRERMGRNPKTTPQTLTGDKKEEDAPAPRTSPPPVLLPQQQQIDAGDETEEDAPVPLGSPNSREVVVEERVRSPEHASLSPGKAEEVDPMVRAQFSSSAGLGPLIRENPEALEDIQRVIEATTVRSIHPDDELSDIQSRRNLGTLVTMSTALGEVALKHTEDMSVRRKELALPPFSKEYYSAVRSGLCQAYLAASVIDSNWVSTSKTGGMGKVGAALKLMSGAVPLIGGLPKLAGKALEAGDTYLQTRRLVKITAMAPDTVECCSLARRLALQLTDGLRNNASATDDDNNQVWVNTTAGGSGCGRGADMMPGDMSEEDVFKYLLEEVTAYERNDHGGKRLGKKHLRKLLKAIQGGCLDGSNGTVQKIKILLLEILPEADDKPAATPGTPKEVMVRSPPAGAAAHDSGLPSRAEFAAIQAELAALKSAKDKQQAELEEQQAKLVAVESVKEKQQAELEALKSGRRQQKAELEGLASAKDELERKVKKLEEHVPELDSEPDDDVDFGGELALRRRVAVSETAKGFLDRARDRAARAADHHPVTVSEQREFEALQNEKHREHEARLRELEGQISKATIRKGRR</sequence>
<dbReference type="SUPFAM" id="SSF52058">
    <property type="entry name" value="L domain-like"/>
    <property type="match status" value="1"/>
</dbReference>
<reference evidence="3 4" key="1">
    <citation type="journal article" date="2010" name="Nature">
        <title>The Ectocarpus genome and the independent evolution of multicellularity in brown algae.</title>
        <authorList>
            <person name="Cock J.M."/>
            <person name="Sterck L."/>
            <person name="Rouze P."/>
            <person name="Scornet D."/>
            <person name="Allen A.E."/>
            <person name="Amoutzias G."/>
            <person name="Anthouard V."/>
            <person name="Artiguenave F."/>
            <person name="Aury J.M."/>
            <person name="Badger J.H."/>
            <person name="Beszteri B."/>
            <person name="Billiau K."/>
            <person name="Bonnet E."/>
            <person name="Bothwell J.H."/>
            <person name="Bowler C."/>
            <person name="Boyen C."/>
            <person name="Brownlee C."/>
            <person name="Carrano C.J."/>
            <person name="Charrier B."/>
            <person name="Cho G.Y."/>
            <person name="Coelho S.M."/>
            <person name="Collen J."/>
            <person name="Corre E."/>
            <person name="Da Silva C."/>
            <person name="Delage L."/>
            <person name="Delaroque N."/>
            <person name="Dittami S.M."/>
            <person name="Doulbeau S."/>
            <person name="Elias M."/>
            <person name="Farnham G."/>
            <person name="Gachon C.M."/>
            <person name="Gschloessl B."/>
            <person name="Heesch S."/>
            <person name="Jabbari K."/>
            <person name="Jubin C."/>
            <person name="Kawai H."/>
            <person name="Kimura K."/>
            <person name="Kloareg B."/>
            <person name="Kupper F.C."/>
            <person name="Lang D."/>
            <person name="Le Bail A."/>
            <person name="Leblanc C."/>
            <person name="Lerouge P."/>
            <person name="Lohr M."/>
            <person name="Lopez P.J."/>
            <person name="Martens C."/>
            <person name="Maumus F."/>
            <person name="Michel G."/>
            <person name="Miranda-Saavedra D."/>
            <person name="Morales J."/>
            <person name="Moreau H."/>
            <person name="Motomura T."/>
            <person name="Nagasato C."/>
            <person name="Napoli C.A."/>
            <person name="Nelson D.R."/>
            <person name="Nyvall-Collen P."/>
            <person name="Peters A.F."/>
            <person name="Pommier C."/>
            <person name="Potin P."/>
            <person name="Poulain J."/>
            <person name="Quesneville H."/>
            <person name="Read B."/>
            <person name="Rensing S.A."/>
            <person name="Ritter A."/>
            <person name="Rousvoal S."/>
            <person name="Samanta M."/>
            <person name="Samson G."/>
            <person name="Schroeder D.C."/>
            <person name="Segurens B."/>
            <person name="Strittmatter M."/>
            <person name="Tonon T."/>
            <person name="Tregear J.W."/>
            <person name="Valentin K."/>
            <person name="von Dassow P."/>
            <person name="Yamagishi T."/>
            <person name="Van de Peer Y."/>
            <person name="Wincker P."/>
        </authorList>
    </citation>
    <scope>NUCLEOTIDE SEQUENCE [LARGE SCALE GENOMIC DNA]</scope>
    <source>
        <strain evidence="4">Ec32 / CCAP1310/4</strain>
    </source>
</reference>
<name>D7G1L2_ECTSI</name>
<feature type="compositionally biased region" description="Basic and acidic residues" evidence="2">
    <location>
        <begin position="70"/>
        <end position="80"/>
    </location>
</feature>
<feature type="coiled-coil region" evidence="1">
    <location>
        <begin position="488"/>
        <end position="571"/>
    </location>
</feature>
<dbReference type="EMBL" id="FN649755">
    <property type="protein sequence ID" value="CBJ33257.1"/>
    <property type="molecule type" value="Genomic_DNA"/>
</dbReference>
<evidence type="ECO:0000313" key="4">
    <source>
        <dbReference type="Proteomes" id="UP000002630"/>
    </source>
</evidence>
<evidence type="ECO:0000256" key="2">
    <source>
        <dbReference type="SAM" id="MobiDB-lite"/>
    </source>
</evidence>
<keyword evidence="1" id="KW-0175">Coiled coil</keyword>
<evidence type="ECO:0000313" key="3">
    <source>
        <dbReference type="EMBL" id="CBJ33257.1"/>
    </source>
</evidence>
<feature type="compositionally biased region" description="Basic and acidic residues" evidence="2">
    <location>
        <begin position="627"/>
        <end position="641"/>
    </location>
</feature>
<dbReference type="Proteomes" id="UP000002630">
    <property type="component" value="Linkage Group LG30"/>
</dbReference>
<feature type="region of interest" description="Disordered" evidence="2">
    <location>
        <begin position="56"/>
        <end position="137"/>
    </location>
</feature>
<dbReference type="EMBL" id="FN648653">
    <property type="protein sequence ID" value="CBJ33257.1"/>
    <property type="molecule type" value="Genomic_DNA"/>
</dbReference>
<dbReference type="AlphaFoldDB" id="D7G1L2"/>
<feature type="region of interest" description="Disordered" evidence="2">
    <location>
        <begin position="627"/>
        <end position="654"/>
    </location>
</feature>
<keyword evidence="4" id="KW-1185">Reference proteome</keyword>
<proteinExistence type="predicted"/>
<dbReference type="InterPro" id="IPR032675">
    <property type="entry name" value="LRR_dom_sf"/>
</dbReference>
<dbReference type="InParanoid" id="D7G1L2"/>
<accession>D7G1L2</accession>
<dbReference type="OrthoDB" id="195103at2759"/>
<feature type="region of interest" description="Disordered" evidence="2">
    <location>
        <begin position="454"/>
        <end position="481"/>
    </location>
</feature>
<protein>
    <submittedName>
        <fullName evidence="3">Hypothetical leucine rich repeat protein</fullName>
    </submittedName>
</protein>
<gene>
    <name evidence="3" type="ORF">Esi_0450_0002</name>
</gene>
<organism evidence="3 4">
    <name type="scientific">Ectocarpus siliculosus</name>
    <name type="common">Brown alga</name>
    <name type="synonym">Conferva siliculosa</name>
    <dbReference type="NCBI Taxonomy" id="2880"/>
    <lineage>
        <taxon>Eukaryota</taxon>
        <taxon>Sar</taxon>
        <taxon>Stramenopiles</taxon>
        <taxon>Ochrophyta</taxon>
        <taxon>PX clade</taxon>
        <taxon>Phaeophyceae</taxon>
        <taxon>Ectocarpales</taxon>
        <taxon>Ectocarpaceae</taxon>
        <taxon>Ectocarpus</taxon>
    </lineage>
</organism>